<dbReference type="GO" id="GO:0005789">
    <property type="term" value="C:endoplasmic reticulum membrane"/>
    <property type="evidence" value="ECO:0007669"/>
    <property type="project" value="UniProtKB-SubCell"/>
</dbReference>
<accession>A0AAD9KFU6</accession>
<feature type="transmembrane region" description="Helical" evidence="7">
    <location>
        <begin position="20"/>
        <end position="41"/>
    </location>
</feature>
<comment type="function">
    <text evidence="7">May be involved in the degradation of misfolded endoplasmic reticulum (ER) luminal proteins.</text>
</comment>
<dbReference type="Pfam" id="PF04511">
    <property type="entry name" value="DER1"/>
    <property type="match status" value="1"/>
</dbReference>
<evidence type="ECO:0000256" key="1">
    <source>
        <dbReference type="ARBA" id="ARBA00004477"/>
    </source>
</evidence>
<dbReference type="Proteomes" id="UP001208570">
    <property type="component" value="Unassembled WGS sequence"/>
</dbReference>
<evidence type="ECO:0000256" key="3">
    <source>
        <dbReference type="ARBA" id="ARBA00022692"/>
    </source>
</evidence>
<keyword evidence="10" id="KW-1185">Reference proteome</keyword>
<dbReference type="Gene3D" id="1.20.1540.10">
    <property type="entry name" value="Rhomboid-like"/>
    <property type="match status" value="1"/>
</dbReference>
<feature type="transmembrane region" description="Helical" evidence="7">
    <location>
        <begin position="61"/>
        <end position="79"/>
    </location>
</feature>
<name>A0AAD9KFU6_9ANNE</name>
<feature type="transmembrane region" description="Helical" evidence="7">
    <location>
        <begin position="152"/>
        <end position="185"/>
    </location>
</feature>
<feature type="transmembrane region" description="Helical" evidence="7">
    <location>
        <begin position="99"/>
        <end position="132"/>
    </location>
</feature>
<feature type="region of interest" description="Disordered" evidence="8">
    <location>
        <begin position="216"/>
        <end position="253"/>
    </location>
</feature>
<evidence type="ECO:0000256" key="5">
    <source>
        <dbReference type="ARBA" id="ARBA00022989"/>
    </source>
</evidence>
<keyword evidence="4 7" id="KW-0256">Endoplasmic reticulum</keyword>
<evidence type="ECO:0000256" key="6">
    <source>
        <dbReference type="ARBA" id="ARBA00023136"/>
    </source>
</evidence>
<dbReference type="PANTHER" id="PTHR11009">
    <property type="entry name" value="DER1-LIKE PROTEIN, DERLIN"/>
    <property type="match status" value="1"/>
</dbReference>
<reference evidence="9" key="1">
    <citation type="journal article" date="2023" name="Mol. Biol. Evol.">
        <title>Third-Generation Sequencing Reveals the Adaptive Role of the Epigenome in Three Deep-Sea Polychaetes.</title>
        <authorList>
            <person name="Perez M."/>
            <person name="Aroh O."/>
            <person name="Sun Y."/>
            <person name="Lan Y."/>
            <person name="Juniper S.K."/>
            <person name="Young C.R."/>
            <person name="Angers B."/>
            <person name="Qian P.Y."/>
        </authorList>
    </citation>
    <scope>NUCLEOTIDE SEQUENCE</scope>
    <source>
        <strain evidence="9">P08H-3</strain>
    </source>
</reference>
<dbReference type="AlphaFoldDB" id="A0AAD9KFU6"/>
<comment type="caution">
    <text evidence="9">The sequence shown here is derived from an EMBL/GenBank/DDBJ whole genome shotgun (WGS) entry which is preliminary data.</text>
</comment>
<sequence>MAYHTFQQEYWQMPPITRSYTTACVLTTLAVQLDLITPFQLYFNPDLIFRHFQLWRLVTNFMYFGTIGFHFLFNMIFTYRYCRMLEEGSFRGRTADFLFMFIFGGAVMTIVALFVNLVFLGHAFTIMLVYIWSRRNPYVRMNFFGLLNFQAPYLPLVLLGFSLLLGNSVIIDLMGIAIGHIYYFLEDLFPEQPRGFKILRTPAILKYLFDPVPDDPNYNPLPDERPGGFEWGQGQRVANDDGREEEANRQQGE</sequence>
<gene>
    <name evidence="9" type="ORF">LSH36_3g13031</name>
</gene>
<dbReference type="GO" id="GO:0036503">
    <property type="term" value="P:ERAD pathway"/>
    <property type="evidence" value="ECO:0007669"/>
    <property type="project" value="UniProtKB-ARBA"/>
</dbReference>
<keyword evidence="6 7" id="KW-0472">Membrane</keyword>
<evidence type="ECO:0000256" key="8">
    <source>
        <dbReference type="SAM" id="MobiDB-lite"/>
    </source>
</evidence>
<comment type="subcellular location">
    <subcellularLocation>
        <location evidence="1 7">Endoplasmic reticulum membrane</location>
        <topology evidence="1 7">Multi-pass membrane protein</topology>
    </subcellularLocation>
</comment>
<evidence type="ECO:0000256" key="2">
    <source>
        <dbReference type="ARBA" id="ARBA00008917"/>
    </source>
</evidence>
<dbReference type="EMBL" id="JAODUP010000003">
    <property type="protein sequence ID" value="KAK2170330.1"/>
    <property type="molecule type" value="Genomic_DNA"/>
</dbReference>
<comment type="similarity">
    <text evidence="2 7">Belongs to the derlin family.</text>
</comment>
<organism evidence="9 10">
    <name type="scientific">Paralvinella palmiformis</name>
    <dbReference type="NCBI Taxonomy" id="53620"/>
    <lineage>
        <taxon>Eukaryota</taxon>
        <taxon>Metazoa</taxon>
        <taxon>Spiralia</taxon>
        <taxon>Lophotrochozoa</taxon>
        <taxon>Annelida</taxon>
        <taxon>Polychaeta</taxon>
        <taxon>Sedentaria</taxon>
        <taxon>Canalipalpata</taxon>
        <taxon>Terebellida</taxon>
        <taxon>Terebelliformia</taxon>
        <taxon>Alvinellidae</taxon>
        <taxon>Paralvinella</taxon>
    </lineage>
</organism>
<dbReference type="InterPro" id="IPR035952">
    <property type="entry name" value="Rhomboid-like_sf"/>
</dbReference>
<evidence type="ECO:0000313" key="9">
    <source>
        <dbReference type="EMBL" id="KAK2170330.1"/>
    </source>
</evidence>
<keyword evidence="5 7" id="KW-1133">Transmembrane helix</keyword>
<dbReference type="InterPro" id="IPR007599">
    <property type="entry name" value="DER1"/>
</dbReference>
<evidence type="ECO:0000256" key="4">
    <source>
        <dbReference type="ARBA" id="ARBA00022824"/>
    </source>
</evidence>
<feature type="compositionally biased region" description="Basic and acidic residues" evidence="8">
    <location>
        <begin position="238"/>
        <end position="253"/>
    </location>
</feature>
<dbReference type="SUPFAM" id="SSF144091">
    <property type="entry name" value="Rhomboid-like"/>
    <property type="match status" value="1"/>
</dbReference>
<proteinExistence type="inferred from homology"/>
<evidence type="ECO:0000313" key="10">
    <source>
        <dbReference type="Proteomes" id="UP001208570"/>
    </source>
</evidence>
<dbReference type="FunFam" id="1.20.1540.10:FF:000016">
    <property type="entry name" value="Derlin"/>
    <property type="match status" value="1"/>
</dbReference>
<keyword evidence="3 7" id="KW-0812">Transmembrane</keyword>
<protein>
    <recommendedName>
        <fullName evidence="7">Derlin</fullName>
    </recommendedName>
</protein>
<evidence type="ECO:0000256" key="7">
    <source>
        <dbReference type="RuleBase" id="RU363059"/>
    </source>
</evidence>